<dbReference type="InterPro" id="IPR027417">
    <property type="entry name" value="P-loop_NTPase"/>
</dbReference>
<reference evidence="2" key="1">
    <citation type="journal article" date="2020" name="Stud. Mycol.">
        <title>101 Dothideomycetes genomes: a test case for predicting lifestyles and emergence of pathogens.</title>
        <authorList>
            <person name="Haridas S."/>
            <person name="Albert R."/>
            <person name="Binder M."/>
            <person name="Bloem J."/>
            <person name="Labutti K."/>
            <person name="Salamov A."/>
            <person name="Andreopoulos B."/>
            <person name="Baker S."/>
            <person name="Barry K."/>
            <person name="Bills G."/>
            <person name="Bluhm B."/>
            <person name="Cannon C."/>
            <person name="Castanera R."/>
            <person name="Culley D."/>
            <person name="Daum C."/>
            <person name="Ezra D."/>
            <person name="Gonzalez J."/>
            <person name="Henrissat B."/>
            <person name="Kuo A."/>
            <person name="Liang C."/>
            <person name="Lipzen A."/>
            <person name="Lutzoni F."/>
            <person name="Magnuson J."/>
            <person name="Mondo S."/>
            <person name="Nolan M."/>
            <person name="Ohm R."/>
            <person name="Pangilinan J."/>
            <person name="Park H.-J."/>
            <person name="Ramirez L."/>
            <person name="Alfaro M."/>
            <person name="Sun H."/>
            <person name="Tritt A."/>
            <person name="Yoshinaga Y."/>
            <person name="Zwiers L.-H."/>
            <person name="Turgeon B."/>
            <person name="Goodwin S."/>
            <person name="Spatafora J."/>
            <person name="Crous P."/>
            <person name="Grigoriev I."/>
        </authorList>
    </citation>
    <scope>NUCLEOTIDE SEQUENCE</scope>
    <source>
        <strain evidence="2">CBS 207.26</strain>
    </source>
</reference>
<organism evidence="2 3">
    <name type="scientific">Zopfia rhizophila CBS 207.26</name>
    <dbReference type="NCBI Taxonomy" id="1314779"/>
    <lineage>
        <taxon>Eukaryota</taxon>
        <taxon>Fungi</taxon>
        <taxon>Dikarya</taxon>
        <taxon>Ascomycota</taxon>
        <taxon>Pezizomycotina</taxon>
        <taxon>Dothideomycetes</taxon>
        <taxon>Dothideomycetes incertae sedis</taxon>
        <taxon>Zopfiaceae</taxon>
        <taxon>Zopfia</taxon>
    </lineage>
</organism>
<dbReference type="CDD" id="cd00882">
    <property type="entry name" value="Ras_like_GTPase"/>
    <property type="match status" value="1"/>
</dbReference>
<evidence type="ECO:0000259" key="1">
    <source>
        <dbReference type="Pfam" id="PF01926"/>
    </source>
</evidence>
<dbReference type="InterPro" id="IPR006073">
    <property type="entry name" value="GTP-bd"/>
</dbReference>
<keyword evidence="3" id="KW-1185">Reference proteome</keyword>
<proteinExistence type="predicted"/>
<dbReference type="OrthoDB" id="8954335at2759"/>
<evidence type="ECO:0000313" key="2">
    <source>
        <dbReference type="EMBL" id="KAF2174953.1"/>
    </source>
</evidence>
<gene>
    <name evidence="2" type="ORF">K469DRAFT_612569</name>
</gene>
<sequence>MGMTGAGKSTFISLCTQDRAAVAGHGLLSCTSRVTVHTMTYCNRTIHLIDTPGFDDSGRTDGETLQELAFWLAAAYERNIYISGLIYLHRITDTRLQGSAFRALTAFKKLCGPENYCGIVLATTRWDELTPDQMSLASGRQRELCKKESFWGDIHQGGGKVVALSAARIDAMNIIKHIVSKDRRLTLAFQRQLIDEERPIHKTDAGQLLYDASTEDFRQMQDQLSIAEQDFRNIIDTEHSERREELSNFMSNLSQNMKPFENDLARLKMTAKDLKAVWEENLRKDLEDIRRASEINEERLKSRLNQFQSLPNSGYSDTASVTGMSDEVRQLERERDDLFIIKKQKLAGRHSTTTTTTMSVVGTGLAVGQLVAALACTVM</sequence>
<dbReference type="EMBL" id="ML994758">
    <property type="protein sequence ID" value="KAF2174953.1"/>
    <property type="molecule type" value="Genomic_DNA"/>
</dbReference>
<evidence type="ECO:0000313" key="3">
    <source>
        <dbReference type="Proteomes" id="UP000800200"/>
    </source>
</evidence>
<dbReference type="Gene3D" id="3.40.50.300">
    <property type="entry name" value="P-loop containing nucleotide triphosphate hydrolases"/>
    <property type="match status" value="1"/>
</dbReference>
<dbReference type="SUPFAM" id="SSF52540">
    <property type="entry name" value="P-loop containing nucleoside triphosphate hydrolases"/>
    <property type="match status" value="1"/>
</dbReference>
<feature type="domain" description="G" evidence="1">
    <location>
        <begin position="1"/>
        <end position="59"/>
    </location>
</feature>
<protein>
    <recommendedName>
        <fullName evidence="1">G domain-containing protein</fullName>
    </recommendedName>
</protein>
<dbReference type="Proteomes" id="UP000800200">
    <property type="component" value="Unassembled WGS sequence"/>
</dbReference>
<dbReference type="AlphaFoldDB" id="A0A6A6D798"/>
<dbReference type="GO" id="GO:0005525">
    <property type="term" value="F:GTP binding"/>
    <property type="evidence" value="ECO:0007669"/>
    <property type="project" value="InterPro"/>
</dbReference>
<name>A0A6A6D798_9PEZI</name>
<dbReference type="Pfam" id="PF01926">
    <property type="entry name" value="MMR_HSR1"/>
    <property type="match status" value="1"/>
</dbReference>
<accession>A0A6A6D798</accession>